<gene>
    <name evidence="1" type="ordered locus">Plabr_0499</name>
</gene>
<dbReference type="RefSeq" id="WP_013626870.1">
    <property type="nucleotide sequence ID" value="NC_015174.1"/>
</dbReference>
<name>F0SSB5_RUBBR</name>
<accession>F0SSB5</accession>
<dbReference type="eggNOG" id="COG1418">
    <property type="taxonomic scope" value="Bacteria"/>
</dbReference>
<dbReference type="KEGG" id="pbs:Plabr_0499"/>
<dbReference type="HOGENOM" id="CLU_756226_0_0_0"/>
<reference evidence="2" key="1">
    <citation type="submission" date="2011-02" db="EMBL/GenBank/DDBJ databases">
        <title>The complete genome of Planctomyces brasiliensis DSM 5305.</title>
        <authorList>
            <person name="Lucas S."/>
            <person name="Copeland A."/>
            <person name="Lapidus A."/>
            <person name="Bruce D."/>
            <person name="Goodwin L."/>
            <person name="Pitluck S."/>
            <person name="Kyrpides N."/>
            <person name="Mavromatis K."/>
            <person name="Pagani I."/>
            <person name="Ivanova N."/>
            <person name="Ovchinnikova G."/>
            <person name="Lu M."/>
            <person name="Detter J.C."/>
            <person name="Han C."/>
            <person name="Land M."/>
            <person name="Hauser L."/>
            <person name="Markowitz V."/>
            <person name="Cheng J.-F."/>
            <person name="Hugenholtz P."/>
            <person name="Woyke T."/>
            <person name="Wu D."/>
            <person name="Tindall B."/>
            <person name="Pomrenke H.G."/>
            <person name="Brambilla E."/>
            <person name="Klenk H.-P."/>
            <person name="Eisen J.A."/>
        </authorList>
    </citation>
    <scope>NUCLEOTIDE SEQUENCE [LARGE SCALE GENOMIC DNA]</scope>
    <source>
        <strain evidence="2">ATCC 49424 / DSM 5305 / JCM 21570 / NBRC 103401 / IFAM 1448</strain>
    </source>
</reference>
<protein>
    <recommendedName>
        <fullName evidence="3">HD domain-containing protein</fullName>
    </recommendedName>
</protein>
<sequence>MSASHHNSDQSARIRERIAREAARLIARGKASSFHAARTRATRWLSQQKLGSADIPSQEEIAHELDALSLTNDWDQLTKITWAALQTFDWLQICRPRLQPDWLDTRTADGVTIHWIVPRTLLEKLEQAVLSHRISVTKRTVEDGLTCLDFYASGVPQTIFIWKGDWPADDEQPLCCTIAGTEYRFIDPAEALKHVEPATDWEELLAESDVDEDGDWVAALQPLLQGLENVALDSQEHPEGNALYHALQVFELGRDKHPYDEEFLWACLLHEVGRLVDVRNPVKAAERILQGRVSERVLFLIRELPAAQELLRGDLSHKGLRKSDSFDELLDLARCDLAGRVPGRQTATLQEALDYLGSLANAWDEY</sequence>
<dbReference type="OrthoDB" id="9805698at2"/>
<proteinExistence type="predicted"/>
<evidence type="ECO:0000313" key="2">
    <source>
        <dbReference type="Proteomes" id="UP000006860"/>
    </source>
</evidence>
<dbReference type="Proteomes" id="UP000006860">
    <property type="component" value="Chromosome"/>
</dbReference>
<organism evidence="1 2">
    <name type="scientific">Rubinisphaera brasiliensis (strain ATCC 49424 / DSM 5305 / JCM 21570 / IAM 15109 / NBRC 103401 / IFAM 1448)</name>
    <name type="common">Planctomyces brasiliensis</name>
    <dbReference type="NCBI Taxonomy" id="756272"/>
    <lineage>
        <taxon>Bacteria</taxon>
        <taxon>Pseudomonadati</taxon>
        <taxon>Planctomycetota</taxon>
        <taxon>Planctomycetia</taxon>
        <taxon>Planctomycetales</taxon>
        <taxon>Planctomycetaceae</taxon>
        <taxon>Rubinisphaera</taxon>
    </lineage>
</organism>
<dbReference type="EMBL" id="CP002546">
    <property type="protein sequence ID" value="ADY58126.1"/>
    <property type="molecule type" value="Genomic_DNA"/>
</dbReference>
<keyword evidence="2" id="KW-1185">Reference proteome</keyword>
<dbReference type="AlphaFoldDB" id="F0SSB5"/>
<evidence type="ECO:0008006" key="3">
    <source>
        <dbReference type="Google" id="ProtNLM"/>
    </source>
</evidence>
<evidence type="ECO:0000313" key="1">
    <source>
        <dbReference type="EMBL" id="ADY58126.1"/>
    </source>
</evidence>
<dbReference type="Gene3D" id="1.10.3210.10">
    <property type="entry name" value="Hypothetical protein af1432"/>
    <property type="match status" value="1"/>
</dbReference>